<sequence>MPRPPTKRNRPISKAVPASSKGTARPKPNRDNTENVPGSRTASSRDASDASQLVPGAQRLEIQIPLQSNKQTPMAKSHEQAIESSPMGERGATGSRPPTRSRGYSSTLSIAGRKGDMGSKVPGTPAYENSVLSNFRRRPRQPSILQVMQAEDKSSDLDDNDDDFLGGLSPEDESTPLHLSSGKSLLPSDALDSSPSQHPLPSSASSRKRKRSGEGLQISQSPLAIAGHSQPRSQTPEFDEDVASKTSSSPGVLQRAAESFEGFSQTMAPPMSSPPSSPLHVVVESNLAKQPNAPDETRKEFEKRTNSNENGLSTANLQDKLLPRRHQRQRKRRQVNNFEVPSDASEDNDLSSEGDEDELSYMAPRGASRSRRKGPVKSKPSSGVGRTQANRSKARSVNKNVPGITKADREPGKVTYKRRSREDTGVEKENEPADMSSPLSSPPDTDALETDSDSEAISGTRYTSKELRLQAKKFAEIDEWKMEFEDVPGSPGSTFR</sequence>
<feature type="compositionally biased region" description="Low complexity" evidence="1">
    <location>
        <begin position="39"/>
        <end position="51"/>
    </location>
</feature>
<feature type="compositionally biased region" description="Polar residues" evidence="1">
    <location>
        <begin position="96"/>
        <end position="109"/>
    </location>
</feature>
<feature type="compositionally biased region" description="Polar residues" evidence="1">
    <location>
        <begin position="65"/>
        <end position="74"/>
    </location>
</feature>
<reference evidence="2" key="1">
    <citation type="journal article" date="2019" name="Beilstein J. Org. Chem.">
        <title>Nanangenines: drimane sesquiterpenoids as the dominant metabolite cohort of a novel Australian fungus, Aspergillus nanangensis.</title>
        <authorList>
            <person name="Lacey H.J."/>
            <person name="Gilchrist C.L.M."/>
            <person name="Crombie A."/>
            <person name="Kalaitzis J.A."/>
            <person name="Vuong D."/>
            <person name="Rutledge P.J."/>
            <person name="Turner P."/>
            <person name="Pitt J.I."/>
            <person name="Lacey E."/>
            <person name="Chooi Y.H."/>
            <person name="Piggott A.M."/>
        </authorList>
    </citation>
    <scope>NUCLEOTIDE SEQUENCE</scope>
    <source>
        <strain evidence="2">MST-FP2251</strain>
    </source>
</reference>
<organism evidence="2 3">
    <name type="scientific">Aspergillus nanangensis</name>
    <dbReference type="NCBI Taxonomy" id="2582783"/>
    <lineage>
        <taxon>Eukaryota</taxon>
        <taxon>Fungi</taxon>
        <taxon>Dikarya</taxon>
        <taxon>Ascomycota</taxon>
        <taxon>Pezizomycotina</taxon>
        <taxon>Eurotiomycetes</taxon>
        <taxon>Eurotiomycetidae</taxon>
        <taxon>Eurotiales</taxon>
        <taxon>Aspergillaceae</taxon>
        <taxon>Aspergillus</taxon>
        <taxon>Aspergillus subgen. Circumdati</taxon>
    </lineage>
</organism>
<proteinExistence type="predicted"/>
<feature type="region of interest" description="Disordered" evidence="1">
    <location>
        <begin position="1"/>
        <end position="461"/>
    </location>
</feature>
<feature type="compositionally biased region" description="Acidic residues" evidence="1">
    <location>
        <begin position="344"/>
        <end position="359"/>
    </location>
</feature>
<accession>A0AAD4CBL2</accession>
<feature type="compositionally biased region" description="Basic and acidic residues" evidence="1">
    <location>
        <begin position="295"/>
        <end position="306"/>
    </location>
</feature>
<feature type="compositionally biased region" description="Polar residues" evidence="1">
    <location>
        <begin position="379"/>
        <end position="399"/>
    </location>
</feature>
<name>A0AAD4CBL2_ASPNN</name>
<feature type="compositionally biased region" description="Basic residues" evidence="1">
    <location>
        <begin position="323"/>
        <end position="334"/>
    </location>
</feature>
<reference evidence="2" key="2">
    <citation type="submission" date="2020-02" db="EMBL/GenBank/DDBJ databases">
        <authorList>
            <person name="Gilchrist C.L.M."/>
            <person name="Chooi Y.-H."/>
        </authorList>
    </citation>
    <scope>NUCLEOTIDE SEQUENCE</scope>
    <source>
        <strain evidence="2">MST-FP2251</strain>
    </source>
</reference>
<dbReference type="EMBL" id="VCAU01000164">
    <property type="protein sequence ID" value="KAF9883446.1"/>
    <property type="molecule type" value="Genomic_DNA"/>
</dbReference>
<feature type="compositionally biased region" description="Basic residues" evidence="1">
    <location>
        <begin position="1"/>
        <end position="11"/>
    </location>
</feature>
<dbReference type="Proteomes" id="UP001194746">
    <property type="component" value="Unassembled WGS sequence"/>
</dbReference>
<gene>
    <name evidence="2" type="ORF">FE257_003444</name>
</gene>
<evidence type="ECO:0000256" key="1">
    <source>
        <dbReference type="SAM" id="MobiDB-lite"/>
    </source>
</evidence>
<protein>
    <submittedName>
        <fullName evidence="2">Uncharacterized protein</fullName>
    </submittedName>
</protein>
<feature type="compositionally biased region" description="Polar residues" evidence="1">
    <location>
        <begin position="307"/>
        <end position="317"/>
    </location>
</feature>
<feature type="compositionally biased region" description="Acidic residues" evidence="1">
    <location>
        <begin position="157"/>
        <end position="174"/>
    </location>
</feature>
<feature type="compositionally biased region" description="Low complexity" evidence="1">
    <location>
        <begin position="184"/>
        <end position="196"/>
    </location>
</feature>
<comment type="caution">
    <text evidence="2">The sequence shown here is derived from an EMBL/GenBank/DDBJ whole genome shotgun (WGS) entry which is preliminary data.</text>
</comment>
<evidence type="ECO:0000313" key="2">
    <source>
        <dbReference type="EMBL" id="KAF9883446.1"/>
    </source>
</evidence>
<feature type="compositionally biased region" description="Basic and acidic residues" evidence="1">
    <location>
        <begin position="420"/>
        <end position="431"/>
    </location>
</feature>
<evidence type="ECO:0000313" key="3">
    <source>
        <dbReference type="Proteomes" id="UP001194746"/>
    </source>
</evidence>
<dbReference type="AlphaFoldDB" id="A0AAD4CBL2"/>
<keyword evidence="3" id="KW-1185">Reference proteome</keyword>